<organism evidence="1 2">
    <name type="scientific">Niastella yeongjuensis</name>
    <dbReference type="NCBI Taxonomy" id="354355"/>
    <lineage>
        <taxon>Bacteria</taxon>
        <taxon>Pseudomonadati</taxon>
        <taxon>Bacteroidota</taxon>
        <taxon>Chitinophagia</taxon>
        <taxon>Chitinophagales</taxon>
        <taxon>Chitinophagaceae</taxon>
        <taxon>Niastella</taxon>
    </lineage>
</organism>
<evidence type="ECO:0000313" key="2">
    <source>
        <dbReference type="Proteomes" id="UP000192610"/>
    </source>
</evidence>
<dbReference type="AlphaFoldDB" id="A0A1V9EBE3"/>
<comment type="caution">
    <text evidence="1">The sequence shown here is derived from an EMBL/GenBank/DDBJ whole genome shotgun (WGS) entry which is preliminary data.</text>
</comment>
<dbReference type="RefSeq" id="WP_090519674.1">
    <property type="nucleotide sequence ID" value="NZ_FOCZ01000016.1"/>
</dbReference>
<accession>A0A1V9EBE3</accession>
<evidence type="ECO:0000313" key="1">
    <source>
        <dbReference type="EMBL" id="OQP43450.1"/>
    </source>
</evidence>
<dbReference type="OrthoDB" id="1262957at2"/>
<name>A0A1V9EBE3_9BACT</name>
<sequence>MNKPIKSVWIESEEFGAVIEGCAPEDDNSDVIVTFTDNTRYIASFFTYTNIDSLRRKNERSGECLNGKYFWASDMILIDKINKESILSVVDYMIVTGEFYNVFKQLTDNLELQDHEAKE</sequence>
<gene>
    <name evidence="1" type="ORF">A4H97_11065</name>
</gene>
<protein>
    <submittedName>
        <fullName evidence="1">Uncharacterized protein</fullName>
    </submittedName>
</protein>
<dbReference type="Proteomes" id="UP000192610">
    <property type="component" value="Unassembled WGS sequence"/>
</dbReference>
<dbReference type="STRING" id="354355.SAMN05660816_05886"/>
<proteinExistence type="predicted"/>
<reference evidence="2" key="1">
    <citation type="submission" date="2016-04" db="EMBL/GenBank/DDBJ databases">
        <authorList>
            <person name="Chen L."/>
            <person name="Zhuang W."/>
            <person name="Wang G."/>
        </authorList>
    </citation>
    <scope>NUCLEOTIDE SEQUENCE [LARGE SCALE GENOMIC DNA]</scope>
    <source>
        <strain evidence="2">17621</strain>
    </source>
</reference>
<dbReference type="EMBL" id="LVXG01000045">
    <property type="protein sequence ID" value="OQP43450.1"/>
    <property type="molecule type" value="Genomic_DNA"/>
</dbReference>
<keyword evidence="2" id="KW-1185">Reference proteome</keyword>